<keyword evidence="5" id="KW-1185">Reference proteome</keyword>
<dbReference type="PROSITE" id="PS50158">
    <property type="entry name" value="ZF_CCHC"/>
    <property type="match status" value="1"/>
</dbReference>
<keyword evidence="1" id="KW-0862">Zinc</keyword>
<feature type="region of interest" description="Disordered" evidence="2">
    <location>
        <begin position="286"/>
        <end position="340"/>
    </location>
</feature>
<feature type="region of interest" description="Disordered" evidence="2">
    <location>
        <begin position="443"/>
        <end position="518"/>
    </location>
</feature>
<feature type="compositionally biased region" description="Basic and acidic residues" evidence="2">
    <location>
        <begin position="17"/>
        <end position="27"/>
    </location>
</feature>
<keyword evidence="1" id="KW-0479">Metal-binding</keyword>
<evidence type="ECO:0000256" key="1">
    <source>
        <dbReference type="PROSITE-ProRule" id="PRU00047"/>
    </source>
</evidence>
<organism evidence="4 5">
    <name type="scientific">Hibiscus trionum</name>
    <name type="common">Flower of an hour</name>
    <dbReference type="NCBI Taxonomy" id="183268"/>
    <lineage>
        <taxon>Eukaryota</taxon>
        <taxon>Viridiplantae</taxon>
        <taxon>Streptophyta</taxon>
        <taxon>Embryophyta</taxon>
        <taxon>Tracheophyta</taxon>
        <taxon>Spermatophyta</taxon>
        <taxon>Magnoliopsida</taxon>
        <taxon>eudicotyledons</taxon>
        <taxon>Gunneridae</taxon>
        <taxon>Pentapetalae</taxon>
        <taxon>rosids</taxon>
        <taxon>malvids</taxon>
        <taxon>Malvales</taxon>
        <taxon>Malvaceae</taxon>
        <taxon>Malvoideae</taxon>
        <taxon>Hibiscus</taxon>
    </lineage>
</organism>
<feature type="compositionally biased region" description="Polar residues" evidence="2">
    <location>
        <begin position="490"/>
        <end position="518"/>
    </location>
</feature>
<sequence length="518" mass="57136">MSNAPTPAPDNPRKHRRIDDDPPDRGRPAPVTTVNAAVNPPPPGFSYKEALMHKTPHIPDETEEIIDEEEIEIEEGDVTRSEVDSMISIDFSDRVISLAEKSFEQTLVVKLLGRRIGYNTLRNKIYEIWKPSQPVKLMDVENDYFLVSFRTKADYQNALTKGPWTVFGHYLTVQPWMPLFSTSTPYPSSVMAWIRLPGLPVIMYKKNLIAEIGESIGEVIRIDYQTEHGRRGRFARMAVYVDLSKPLVSKLLINGNVQIVEYESLPTICFNCGKYGHLEIKCPDAKPVPESETNNEAPVDGDQRKKDDSFGPWMVVERKNRKPQGKQSEAQTKPTGMVFQGSRFNPIFESDIAESSSPHSHDSTLLDVPIQQARSAASLPRSKLKQKGKVPIASASRPLSLRKPPVISLSDFPVLARHTGKSNASRLPPRPLDLSKHTAIVVDENANPNIPTSSVPSPHVPAPVPTKPTGDPPDPQNPTVDGAVSPSSPPTNLVSMQANAGQEATHDPGSSQAVAMLE</sequence>
<dbReference type="SUPFAM" id="SSF57756">
    <property type="entry name" value="Retrovirus zinc finger-like domains"/>
    <property type="match status" value="1"/>
</dbReference>
<evidence type="ECO:0000259" key="3">
    <source>
        <dbReference type="PROSITE" id="PS50158"/>
    </source>
</evidence>
<keyword evidence="1" id="KW-0863">Zinc-finger</keyword>
<feature type="compositionally biased region" description="Pro residues" evidence="2">
    <location>
        <begin position="458"/>
        <end position="476"/>
    </location>
</feature>
<dbReference type="Pfam" id="PF14111">
    <property type="entry name" value="DUF4283"/>
    <property type="match status" value="1"/>
</dbReference>
<dbReference type="InterPro" id="IPR036875">
    <property type="entry name" value="Znf_CCHC_sf"/>
</dbReference>
<feature type="domain" description="CCHC-type" evidence="3">
    <location>
        <begin position="269"/>
        <end position="284"/>
    </location>
</feature>
<feature type="region of interest" description="Disordered" evidence="2">
    <location>
        <begin position="1"/>
        <end position="44"/>
    </location>
</feature>
<dbReference type="GO" id="GO:0003676">
    <property type="term" value="F:nucleic acid binding"/>
    <property type="evidence" value="ECO:0007669"/>
    <property type="project" value="InterPro"/>
</dbReference>
<name>A0A9W7MU30_HIBTR</name>
<protein>
    <recommendedName>
        <fullName evidence="3">CCHC-type domain-containing protein</fullName>
    </recommendedName>
</protein>
<dbReference type="GO" id="GO:0008270">
    <property type="term" value="F:zinc ion binding"/>
    <property type="evidence" value="ECO:0007669"/>
    <property type="project" value="UniProtKB-KW"/>
</dbReference>
<gene>
    <name evidence="4" type="ORF">HRI_004600300</name>
</gene>
<feature type="compositionally biased region" description="Polar residues" evidence="2">
    <location>
        <begin position="325"/>
        <end position="334"/>
    </location>
</feature>
<reference evidence="4" key="1">
    <citation type="submission" date="2023-05" db="EMBL/GenBank/DDBJ databases">
        <title>Genome and transcriptome analyses reveal genes involved in the formation of fine ridges on petal epidermal cells in Hibiscus trionum.</title>
        <authorList>
            <person name="Koshimizu S."/>
            <person name="Masuda S."/>
            <person name="Ishii T."/>
            <person name="Shirasu K."/>
            <person name="Hoshino A."/>
            <person name="Arita M."/>
        </authorList>
    </citation>
    <scope>NUCLEOTIDE SEQUENCE</scope>
    <source>
        <strain evidence="4">Hamamatsu line</strain>
    </source>
</reference>
<feature type="compositionally biased region" description="Pro residues" evidence="2">
    <location>
        <begin position="1"/>
        <end position="10"/>
    </location>
</feature>
<accession>A0A9W7MU30</accession>
<dbReference type="InterPro" id="IPR025558">
    <property type="entry name" value="DUF4283"/>
</dbReference>
<dbReference type="PANTHER" id="PTHR31286:SF173">
    <property type="entry name" value="DUF4283 DOMAIN-CONTAINING PROTEIN"/>
    <property type="match status" value="1"/>
</dbReference>
<dbReference type="EMBL" id="BSYR01000055">
    <property type="protein sequence ID" value="GMJ09311.1"/>
    <property type="molecule type" value="Genomic_DNA"/>
</dbReference>
<proteinExistence type="predicted"/>
<dbReference type="OrthoDB" id="994572at2759"/>
<dbReference type="InterPro" id="IPR001878">
    <property type="entry name" value="Znf_CCHC"/>
</dbReference>
<dbReference type="InterPro" id="IPR040256">
    <property type="entry name" value="At4g02000-like"/>
</dbReference>
<dbReference type="PANTHER" id="PTHR31286">
    <property type="entry name" value="GLYCINE-RICH CELL WALL STRUCTURAL PROTEIN 1.8-LIKE"/>
    <property type="match status" value="1"/>
</dbReference>
<evidence type="ECO:0000313" key="5">
    <source>
        <dbReference type="Proteomes" id="UP001165190"/>
    </source>
</evidence>
<evidence type="ECO:0000313" key="4">
    <source>
        <dbReference type="EMBL" id="GMJ09311.1"/>
    </source>
</evidence>
<dbReference type="Proteomes" id="UP001165190">
    <property type="component" value="Unassembled WGS sequence"/>
</dbReference>
<dbReference type="AlphaFoldDB" id="A0A9W7MU30"/>
<evidence type="ECO:0000256" key="2">
    <source>
        <dbReference type="SAM" id="MobiDB-lite"/>
    </source>
</evidence>
<comment type="caution">
    <text evidence="4">The sequence shown here is derived from an EMBL/GenBank/DDBJ whole genome shotgun (WGS) entry which is preliminary data.</text>
</comment>